<comment type="subcellular location">
    <subcellularLocation>
        <location evidence="1">Endoplasmic reticulum membrane</location>
        <topology evidence="1">Multi-pass membrane protein</topology>
    </subcellularLocation>
</comment>
<dbReference type="GO" id="GO:0010945">
    <property type="term" value="F:coenzyme A diphosphatase activity"/>
    <property type="evidence" value="ECO:0007669"/>
    <property type="project" value="InterPro"/>
</dbReference>
<dbReference type="Proteomes" id="UP000694569">
    <property type="component" value="Unplaced"/>
</dbReference>
<evidence type="ECO:0000256" key="1">
    <source>
        <dbReference type="ARBA" id="ARBA00004477"/>
    </source>
</evidence>
<feature type="transmembrane region" description="Helical" evidence="8">
    <location>
        <begin position="189"/>
        <end position="212"/>
    </location>
</feature>
<dbReference type="OrthoDB" id="5579088at2759"/>
<evidence type="ECO:0000256" key="5">
    <source>
        <dbReference type="ARBA" id="ARBA00022989"/>
    </source>
</evidence>
<keyword evidence="4" id="KW-0256">Endoplasmic reticulum</keyword>
<feature type="transmembrane region" description="Helical" evidence="8">
    <location>
        <begin position="24"/>
        <end position="44"/>
    </location>
</feature>
<dbReference type="GO" id="GO:0008654">
    <property type="term" value="P:phospholipid biosynthetic process"/>
    <property type="evidence" value="ECO:0007669"/>
    <property type="project" value="TreeGrafter"/>
</dbReference>
<evidence type="ECO:0000256" key="7">
    <source>
        <dbReference type="ARBA" id="ARBA00023136"/>
    </source>
</evidence>
<dbReference type="GO" id="GO:0034389">
    <property type="term" value="P:lipid droplet organization"/>
    <property type="evidence" value="ECO:0007669"/>
    <property type="project" value="InterPro"/>
</dbReference>
<feature type="transmembrane region" description="Helical" evidence="8">
    <location>
        <begin position="219"/>
        <end position="237"/>
    </location>
</feature>
<dbReference type="HAMAP" id="MF_03230">
    <property type="entry name" value="FITM2"/>
    <property type="match status" value="1"/>
</dbReference>
<evidence type="ECO:0000256" key="4">
    <source>
        <dbReference type="ARBA" id="ARBA00022824"/>
    </source>
</evidence>
<feature type="transmembrane region" description="Helical" evidence="8">
    <location>
        <begin position="95"/>
        <end position="114"/>
    </location>
</feature>
<feature type="transmembrane region" description="Helical" evidence="8">
    <location>
        <begin position="64"/>
        <end position="83"/>
    </location>
</feature>
<dbReference type="Ensembl" id="ENSLLET00000035052.1">
    <property type="protein sequence ID" value="ENSLLEP00000033769.1"/>
    <property type="gene ID" value="ENSLLEG00000021367.1"/>
</dbReference>
<keyword evidence="3" id="KW-0378">Hydrolase</keyword>
<dbReference type="Pfam" id="PF10261">
    <property type="entry name" value="FIT"/>
    <property type="match status" value="2"/>
</dbReference>
<organism evidence="9 10">
    <name type="scientific">Leptobrachium leishanense</name>
    <name type="common">Leishan spiny toad</name>
    <dbReference type="NCBI Taxonomy" id="445787"/>
    <lineage>
        <taxon>Eukaryota</taxon>
        <taxon>Metazoa</taxon>
        <taxon>Chordata</taxon>
        <taxon>Craniata</taxon>
        <taxon>Vertebrata</taxon>
        <taxon>Euteleostomi</taxon>
        <taxon>Amphibia</taxon>
        <taxon>Batrachia</taxon>
        <taxon>Anura</taxon>
        <taxon>Pelobatoidea</taxon>
        <taxon>Megophryidae</taxon>
        <taxon>Leptobrachium</taxon>
    </lineage>
</organism>
<evidence type="ECO:0000313" key="9">
    <source>
        <dbReference type="Ensembl" id="ENSLLEP00000033769.1"/>
    </source>
</evidence>
<proteinExistence type="inferred from homology"/>
<reference evidence="9" key="1">
    <citation type="submission" date="2025-08" db="UniProtKB">
        <authorList>
            <consortium name="Ensembl"/>
        </authorList>
    </citation>
    <scope>IDENTIFICATION</scope>
</reference>
<evidence type="ECO:0000256" key="3">
    <source>
        <dbReference type="ARBA" id="ARBA00022801"/>
    </source>
</evidence>
<dbReference type="AlphaFoldDB" id="A0A8C5WF92"/>
<dbReference type="PANTHER" id="PTHR23129">
    <property type="entry name" value="ACYL-COENZYME A DIPHOSPHATASE FITM2"/>
    <property type="match status" value="1"/>
</dbReference>
<evidence type="ECO:0000313" key="10">
    <source>
        <dbReference type="Proteomes" id="UP000694569"/>
    </source>
</evidence>
<sequence length="261" mass="30530">MAPPEICVSLWRILFLSETSRRHLAALLVGIALAGSLVKDFWPLPDTYLSNKRNFLNVYFVKFSWAWTFFLLLPFIALTNYALTGSLRVVLRRLSSLLVGTLIWYLCTRFFLYVEHVTGSCYNSEDLSELLPQHADRWECKWNGGYWHGFDISGHSFLLPFCILTIQEEVSVLIDKRLERHKYSVAANYFFMALGALSIVWIWMFCCTAIYFHDVWQKLIGTTFGILGWHVTYRWWYLHPLSPGLPPQRTYNDVKPQSCYN</sequence>
<evidence type="ECO:0000256" key="8">
    <source>
        <dbReference type="SAM" id="Phobius"/>
    </source>
</evidence>
<reference evidence="9" key="2">
    <citation type="submission" date="2025-09" db="UniProtKB">
        <authorList>
            <consortium name="Ensembl"/>
        </authorList>
    </citation>
    <scope>IDENTIFICATION</scope>
</reference>
<keyword evidence="10" id="KW-1185">Reference proteome</keyword>
<accession>A0A8C5WF92</accession>
<dbReference type="InterPro" id="IPR046401">
    <property type="entry name" value="FITM1/2"/>
</dbReference>
<evidence type="ECO:0000256" key="2">
    <source>
        <dbReference type="ARBA" id="ARBA00022692"/>
    </source>
</evidence>
<dbReference type="InterPro" id="IPR019388">
    <property type="entry name" value="FIT"/>
</dbReference>
<dbReference type="GO" id="GO:0005789">
    <property type="term" value="C:endoplasmic reticulum membrane"/>
    <property type="evidence" value="ECO:0007669"/>
    <property type="project" value="UniProtKB-SubCell"/>
</dbReference>
<protein>
    <submittedName>
        <fullName evidence="9">Fat storage inducing transmembrane protein 2</fullName>
    </submittedName>
</protein>
<gene>
    <name evidence="9" type="primary">FITM2</name>
</gene>
<dbReference type="GeneTree" id="ENSGT00530000063693"/>
<name>A0A8C5WF92_9ANUR</name>
<keyword evidence="6" id="KW-0443">Lipid metabolism</keyword>
<keyword evidence="2 8" id="KW-0812">Transmembrane</keyword>
<dbReference type="PANTHER" id="PTHR23129:SF1">
    <property type="entry name" value="ACYL-COENZYME A DIPHOSPHATASE FITM2"/>
    <property type="match status" value="1"/>
</dbReference>
<evidence type="ECO:0000256" key="6">
    <source>
        <dbReference type="ARBA" id="ARBA00023098"/>
    </source>
</evidence>
<keyword evidence="5 8" id="KW-1133">Transmembrane helix</keyword>
<dbReference type="GO" id="GO:0019915">
    <property type="term" value="P:lipid storage"/>
    <property type="evidence" value="ECO:0007669"/>
    <property type="project" value="InterPro"/>
</dbReference>
<keyword evidence="7 8" id="KW-0472">Membrane</keyword>